<protein>
    <submittedName>
        <fullName evidence="12">Sodium:proton antiporter</fullName>
    </submittedName>
</protein>
<feature type="transmembrane region" description="Helical" evidence="10">
    <location>
        <begin position="339"/>
        <end position="367"/>
    </location>
</feature>
<comment type="subcellular location">
    <subcellularLocation>
        <location evidence="1">Cell membrane</location>
        <topology evidence="1">Multi-pass membrane protein</topology>
    </subcellularLocation>
</comment>
<keyword evidence="4 10" id="KW-0812">Transmembrane</keyword>
<dbReference type="EMBL" id="VUOA01000005">
    <property type="protein sequence ID" value="KAA2244048.1"/>
    <property type="molecule type" value="Genomic_DNA"/>
</dbReference>
<dbReference type="RefSeq" id="WP_149815360.1">
    <property type="nucleotide sequence ID" value="NZ_VUOA01000005.1"/>
</dbReference>
<evidence type="ECO:0000256" key="10">
    <source>
        <dbReference type="SAM" id="Phobius"/>
    </source>
</evidence>
<dbReference type="GO" id="GO:0005886">
    <property type="term" value="C:plasma membrane"/>
    <property type="evidence" value="ECO:0007669"/>
    <property type="project" value="UniProtKB-SubCell"/>
</dbReference>
<feature type="transmembrane region" description="Helical" evidence="10">
    <location>
        <begin position="263"/>
        <end position="286"/>
    </location>
</feature>
<feature type="transmembrane region" description="Helical" evidence="10">
    <location>
        <begin position="179"/>
        <end position="198"/>
    </location>
</feature>
<dbReference type="OrthoDB" id="9809206at2"/>
<dbReference type="PANTHER" id="PTHR10110:SF86">
    <property type="entry name" value="SODIUM_HYDROGEN EXCHANGER 7"/>
    <property type="match status" value="1"/>
</dbReference>
<dbReference type="PANTHER" id="PTHR10110">
    <property type="entry name" value="SODIUM/HYDROGEN EXCHANGER"/>
    <property type="match status" value="1"/>
</dbReference>
<dbReference type="AlphaFoldDB" id="A0A5B2VZF1"/>
<reference evidence="12 13" key="2">
    <citation type="submission" date="2019-09" db="EMBL/GenBank/DDBJ databases">
        <authorList>
            <person name="Jin C."/>
        </authorList>
    </citation>
    <scope>NUCLEOTIDE SEQUENCE [LARGE SCALE GENOMIC DNA]</scope>
    <source>
        <strain evidence="12 13">BN140002</strain>
    </source>
</reference>
<keyword evidence="8 10" id="KW-0472">Membrane</keyword>
<feature type="transmembrane region" description="Helical" evidence="10">
    <location>
        <begin position="298"/>
        <end position="318"/>
    </location>
</feature>
<accession>A0A5B2VZF1</accession>
<evidence type="ECO:0000256" key="7">
    <source>
        <dbReference type="ARBA" id="ARBA00023065"/>
    </source>
</evidence>
<keyword evidence="7" id="KW-0406">Ion transport</keyword>
<evidence type="ECO:0000313" key="13">
    <source>
        <dbReference type="Proteomes" id="UP000323142"/>
    </source>
</evidence>
<sequence>MHAFEVILALLLGATILSSLARRMGVPYPTLLALGGAVLAFVPGAPQIDLPPDLILALFVAPVLLDAAYDASLRDLRANWLPVGSLVLVAVGLTTAAVACAARLIFPDMPWGAAIALGAVVAPPDAVAALAVLRQVRPPYRIRVILEGESLLNDASALLIYRLAVGAVAAGGFSPMGSVPTFAVVVFGSVLAGWLAAWPVSRVTGRVSDAPSSVILQFVFTFGVWLLAERLGLSGVVTIVVFGLTLARRSAMPLPASIRVPSFAIWETVTLVLNVLAFTLIGLQIGPILGAVSPPERLRLVGAALVVLAVVIGIRLLWTFTYEELLRLISKPARGHGSPFAVALPSTGGALVVGWAGMRGIVTIATALALPASFPYRDFIQLSAFVVVLGTLLLQGLTLRPLLSVVRLPREDTVEEEIGMARRSVLGAALAELDGDGTPAAQRLRHEYEDALERVSSGGDPRDSDDNALRRRVVFVGRRTLEDLRSSGVIGDDAYRRVEEELDHVELSALPAAREE</sequence>
<proteinExistence type="predicted"/>
<dbReference type="GO" id="GO:0051453">
    <property type="term" value="P:regulation of intracellular pH"/>
    <property type="evidence" value="ECO:0007669"/>
    <property type="project" value="TreeGrafter"/>
</dbReference>
<evidence type="ECO:0000256" key="2">
    <source>
        <dbReference type="ARBA" id="ARBA00022448"/>
    </source>
</evidence>
<keyword evidence="3" id="KW-1003">Cell membrane</keyword>
<name>A0A5B2VZF1_9HYPH</name>
<feature type="transmembrane region" description="Helical" evidence="10">
    <location>
        <begin position="83"/>
        <end position="105"/>
    </location>
</feature>
<evidence type="ECO:0000259" key="11">
    <source>
        <dbReference type="Pfam" id="PF00999"/>
    </source>
</evidence>
<feature type="domain" description="Cation/H+ exchanger transmembrane" evidence="11">
    <location>
        <begin position="13"/>
        <end position="404"/>
    </location>
</feature>
<dbReference type="Pfam" id="PF00999">
    <property type="entry name" value="Na_H_Exchanger"/>
    <property type="match status" value="1"/>
</dbReference>
<evidence type="ECO:0000256" key="4">
    <source>
        <dbReference type="ARBA" id="ARBA00022692"/>
    </source>
</evidence>
<dbReference type="InterPro" id="IPR018422">
    <property type="entry name" value="Cation/H_exchanger_CPA1"/>
</dbReference>
<reference evidence="12 13" key="1">
    <citation type="submission" date="2019-09" db="EMBL/GenBank/DDBJ databases">
        <title>Salinarimonas rosea gen. nov., sp. nov., a new member of the a-2 subgroup of the Proteobacteria.</title>
        <authorList>
            <person name="Liu J."/>
        </authorList>
    </citation>
    <scope>NUCLEOTIDE SEQUENCE [LARGE SCALE GENOMIC DNA]</scope>
    <source>
        <strain evidence="12 13">BN140002</strain>
    </source>
</reference>
<keyword evidence="2" id="KW-0813">Transport</keyword>
<evidence type="ECO:0000256" key="1">
    <source>
        <dbReference type="ARBA" id="ARBA00004651"/>
    </source>
</evidence>
<comment type="caution">
    <text evidence="12">The sequence shown here is derived from an EMBL/GenBank/DDBJ whole genome shotgun (WGS) entry which is preliminary data.</text>
</comment>
<dbReference type="Gene3D" id="6.10.140.1330">
    <property type="match status" value="1"/>
</dbReference>
<evidence type="ECO:0000256" key="8">
    <source>
        <dbReference type="ARBA" id="ARBA00023136"/>
    </source>
</evidence>
<evidence type="ECO:0000256" key="5">
    <source>
        <dbReference type="ARBA" id="ARBA00022989"/>
    </source>
</evidence>
<feature type="transmembrane region" description="Helical" evidence="10">
    <location>
        <begin position="379"/>
        <end position="399"/>
    </location>
</feature>
<dbReference type="GO" id="GO:0015386">
    <property type="term" value="F:potassium:proton antiporter activity"/>
    <property type="evidence" value="ECO:0007669"/>
    <property type="project" value="TreeGrafter"/>
</dbReference>
<organism evidence="12 13">
    <name type="scientific">Salinarimonas soli</name>
    <dbReference type="NCBI Taxonomy" id="1638099"/>
    <lineage>
        <taxon>Bacteria</taxon>
        <taxon>Pseudomonadati</taxon>
        <taxon>Pseudomonadota</taxon>
        <taxon>Alphaproteobacteria</taxon>
        <taxon>Hyphomicrobiales</taxon>
        <taxon>Salinarimonadaceae</taxon>
        <taxon>Salinarimonas</taxon>
    </lineage>
</organism>
<feature type="transmembrane region" description="Helical" evidence="10">
    <location>
        <begin position="111"/>
        <end position="133"/>
    </location>
</feature>
<keyword evidence="5 10" id="KW-1133">Transmembrane helix</keyword>
<keyword evidence="6" id="KW-0915">Sodium</keyword>
<evidence type="ECO:0000256" key="6">
    <source>
        <dbReference type="ARBA" id="ARBA00023053"/>
    </source>
</evidence>
<keyword evidence="9" id="KW-0739">Sodium transport</keyword>
<evidence type="ECO:0000256" key="3">
    <source>
        <dbReference type="ARBA" id="ARBA00022475"/>
    </source>
</evidence>
<gene>
    <name evidence="12" type="ORF">F0L46_02035</name>
</gene>
<dbReference type="GO" id="GO:0015385">
    <property type="term" value="F:sodium:proton antiporter activity"/>
    <property type="evidence" value="ECO:0007669"/>
    <property type="project" value="InterPro"/>
</dbReference>
<dbReference type="Proteomes" id="UP000323142">
    <property type="component" value="Unassembled WGS sequence"/>
</dbReference>
<evidence type="ECO:0000256" key="9">
    <source>
        <dbReference type="ARBA" id="ARBA00023201"/>
    </source>
</evidence>
<keyword evidence="13" id="KW-1185">Reference proteome</keyword>
<feature type="transmembrane region" description="Helical" evidence="10">
    <location>
        <begin position="54"/>
        <end position="71"/>
    </location>
</feature>
<dbReference type="GO" id="GO:0098719">
    <property type="term" value="P:sodium ion import across plasma membrane"/>
    <property type="evidence" value="ECO:0007669"/>
    <property type="project" value="TreeGrafter"/>
</dbReference>
<evidence type="ECO:0000313" key="12">
    <source>
        <dbReference type="EMBL" id="KAA2244048.1"/>
    </source>
</evidence>
<dbReference type="InterPro" id="IPR006153">
    <property type="entry name" value="Cation/H_exchanger_TM"/>
</dbReference>